<dbReference type="PANTHER" id="PTHR46858">
    <property type="entry name" value="OS05G0521000 PROTEIN"/>
    <property type="match status" value="1"/>
</dbReference>
<protein>
    <submittedName>
        <fullName evidence="7">E3 ubiquitin-protein ligase XBAT35</fullName>
    </submittedName>
</protein>
<evidence type="ECO:0000313" key="8">
    <source>
        <dbReference type="Proteomes" id="UP000245207"/>
    </source>
</evidence>
<dbReference type="GO" id="GO:0008270">
    <property type="term" value="F:zinc ion binding"/>
    <property type="evidence" value="ECO:0007669"/>
    <property type="project" value="UniProtKB-KW"/>
</dbReference>
<sequence>MENRKPFFLTNLLRRKPQNSEVSDENGWGNTTGDPGLNGWGSSTGSTSSAPITNGWADEPPASHYNGWGLGSGSLPKPPSVETTNNGWDYQKTKDEYNGWGSGSGGKCATPEASTNGRMTVVPLKDGYNGWVNELSEPEPIRKQAEFDVGTGPILEPRQVEVDSWAPSAPPLPDDGFNEDNTNVVSKEDGKKGDALCVVCWVARVEGACVPCGHMSSCMTCLHEIESKQGTCPICRSKIDKVIRIYAVQSE</sequence>
<evidence type="ECO:0000256" key="4">
    <source>
        <dbReference type="PROSITE-ProRule" id="PRU00175"/>
    </source>
</evidence>
<name>A0A2U1N7B6_ARTAN</name>
<keyword evidence="8" id="KW-1185">Reference proteome</keyword>
<evidence type="ECO:0000256" key="2">
    <source>
        <dbReference type="ARBA" id="ARBA00022771"/>
    </source>
</evidence>
<gene>
    <name evidence="7" type="ORF">CTI12_AA297870</name>
</gene>
<dbReference type="Proteomes" id="UP000245207">
    <property type="component" value="Unassembled WGS sequence"/>
</dbReference>
<feature type="region of interest" description="Disordered" evidence="5">
    <location>
        <begin position="1"/>
        <end position="89"/>
    </location>
</feature>
<accession>A0A2U1N7B6</accession>
<dbReference type="GO" id="GO:0016567">
    <property type="term" value="P:protein ubiquitination"/>
    <property type="evidence" value="ECO:0007669"/>
    <property type="project" value="TreeGrafter"/>
</dbReference>
<dbReference type="InterPro" id="IPR013083">
    <property type="entry name" value="Znf_RING/FYVE/PHD"/>
</dbReference>
<reference evidence="7 8" key="1">
    <citation type="journal article" date="2018" name="Mol. Plant">
        <title>The genome of Artemisia annua provides insight into the evolution of Asteraceae family and artemisinin biosynthesis.</title>
        <authorList>
            <person name="Shen Q."/>
            <person name="Zhang L."/>
            <person name="Liao Z."/>
            <person name="Wang S."/>
            <person name="Yan T."/>
            <person name="Shi P."/>
            <person name="Liu M."/>
            <person name="Fu X."/>
            <person name="Pan Q."/>
            <person name="Wang Y."/>
            <person name="Lv Z."/>
            <person name="Lu X."/>
            <person name="Zhang F."/>
            <person name="Jiang W."/>
            <person name="Ma Y."/>
            <person name="Chen M."/>
            <person name="Hao X."/>
            <person name="Li L."/>
            <person name="Tang Y."/>
            <person name="Lv G."/>
            <person name="Zhou Y."/>
            <person name="Sun X."/>
            <person name="Brodelius P.E."/>
            <person name="Rose J.K.C."/>
            <person name="Tang K."/>
        </authorList>
    </citation>
    <scope>NUCLEOTIDE SEQUENCE [LARGE SCALE GENOMIC DNA]</scope>
    <source>
        <strain evidence="8">cv. Huhao1</strain>
        <tissue evidence="7">Leaf</tissue>
    </source>
</reference>
<evidence type="ECO:0000256" key="1">
    <source>
        <dbReference type="ARBA" id="ARBA00022723"/>
    </source>
</evidence>
<keyword evidence="3" id="KW-0862">Zinc</keyword>
<evidence type="ECO:0000259" key="6">
    <source>
        <dbReference type="PROSITE" id="PS50089"/>
    </source>
</evidence>
<organism evidence="7 8">
    <name type="scientific">Artemisia annua</name>
    <name type="common">Sweet wormwood</name>
    <dbReference type="NCBI Taxonomy" id="35608"/>
    <lineage>
        <taxon>Eukaryota</taxon>
        <taxon>Viridiplantae</taxon>
        <taxon>Streptophyta</taxon>
        <taxon>Embryophyta</taxon>
        <taxon>Tracheophyta</taxon>
        <taxon>Spermatophyta</taxon>
        <taxon>Magnoliopsida</taxon>
        <taxon>eudicotyledons</taxon>
        <taxon>Gunneridae</taxon>
        <taxon>Pentapetalae</taxon>
        <taxon>asterids</taxon>
        <taxon>campanulids</taxon>
        <taxon>Asterales</taxon>
        <taxon>Asteraceae</taxon>
        <taxon>Asteroideae</taxon>
        <taxon>Anthemideae</taxon>
        <taxon>Artemisiinae</taxon>
        <taxon>Artemisia</taxon>
    </lineage>
</organism>
<dbReference type="OrthoDB" id="1711136at2759"/>
<dbReference type="GO" id="GO:0061630">
    <property type="term" value="F:ubiquitin protein ligase activity"/>
    <property type="evidence" value="ECO:0007669"/>
    <property type="project" value="TreeGrafter"/>
</dbReference>
<keyword evidence="1" id="KW-0479">Metal-binding</keyword>
<dbReference type="EMBL" id="PKPP01003450">
    <property type="protein sequence ID" value="PWA69389.1"/>
    <property type="molecule type" value="Genomic_DNA"/>
</dbReference>
<dbReference type="PANTHER" id="PTHR46858:SF7">
    <property type="entry name" value="RING-TYPE DOMAIN-CONTAINING PROTEIN"/>
    <property type="match status" value="1"/>
</dbReference>
<evidence type="ECO:0000256" key="3">
    <source>
        <dbReference type="ARBA" id="ARBA00022833"/>
    </source>
</evidence>
<proteinExistence type="predicted"/>
<feature type="domain" description="RING-type" evidence="6">
    <location>
        <begin position="197"/>
        <end position="236"/>
    </location>
</feature>
<dbReference type="STRING" id="35608.A0A2U1N7B6"/>
<dbReference type="SUPFAM" id="SSF57850">
    <property type="entry name" value="RING/U-box"/>
    <property type="match status" value="1"/>
</dbReference>
<dbReference type="AlphaFoldDB" id="A0A2U1N7B6"/>
<dbReference type="PROSITE" id="PS50089">
    <property type="entry name" value="ZF_RING_2"/>
    <property type="match status" value="1"/>
</dbReference>
<evidence type="ECO:0000313" key="7">
    <source>
        <dbReference type="EMBL" id="PWA69389.1"/>
    </source>
</evidence>
<comment type="caution">
    <text evidence="7">The sequence shown here is derived from an EMBL/GenBank/DDBJ whole genome shotgun (WGS) entry which is preliminary data.</text>
</comment>
<evidence type="ECO:0000256" key="5">
    <source>
        <dbReference type="SAM" id="MobiDB-lite"/>
    </source>
</evidence>
<keyword evidence="2 4" id="KW-0863">Zinc-finger</keyword>
<dbReference type="Pfam" id="PF13920">
    <property type="entry name" value="zf-C3HC4_3"/>
    <property type="match status" value="1"/>
</dbReference>
<dbReference type="InterPro" id="IPR001841">
    <property type="entry name" value="Znf_RING"/>
</dbReference>
<dbReference type="Gene3D" id="3.30.40.10">
    <property type="entry name" value="Zinc/RING finger domain, C3HC4 (zinc finger)"/>
    <property type="match status" value="1"/>
</dbReference>